<dbReference type="AlphaFoldDB" id="A0A0D0D0N4"/>
<reference evidence="2" key="2">
    <citation type="submission" date="2015-01" db="EMBL/GenBank/DDBJ databases">
        <title>Evolutionary Origins and Diversification of the Mycorrhizal Mutualists.</title>
        <authorList>
            <consortium name="DOE Joint Genome Institute"/>
            <consortium name="Mycorrhizal Genomics Consortium"/>
            <person name="Kohler A."/>
            <person name="Kuo A."/>
            <person name="Nagy L.G."/>
            <person name="Floudas D."/>
            <person name="Copeland A."/>
            <person name="Barry K.W."/>
            <person name="Cichocki N."/>
            <person name="Veneault-Fourrey C."/>
            <person name="LaButti K."/>
            <person name="Lindquist E.A."/>
            <person name="Lipzen A."/>
            <person name="Lundell T."/>
            <person name="Morin E."/>
            <person name="Murat C."/>
            <person name="Riley R."/>
            <person name="Ohm R."/>
            <person name="Sun H."/>
            <person name="Tunlid A."/>
            <person name="Henrissat B."/>
            <person name="Grigoriev I.V."/>
            <person name="Hibbett D.S."/>
            <person name="Martin F."/>
        </authorList>
    </citation>
    <scope>NUCLEOTIDE SEQUENCE [LARGE SCALE GENOMIC DNA]</scope>
    <source>
        <strain evidence="2">Ve08.2h10</strain>
    </source>
</reference>
<dbReference type="HOGENOM" id="CLU_146177_0_0_1"/>
<dbReference type="OrthoDB" id="3044295at2759"/>
<dbReference type="InParanoid" id="A0A0D0D0N4"/>
<accession>A0A0D0D0N4</accession>
<evidence type="ECO:0000313" key="2">
    <source>
        <dbReference type="Proteomes" id="UP000054538"/>
    </source>
</evidence>
<dbReference type="EMBL" id="KN825777">
    <property type="protein sequence ID" value="KIK81553.1"/>
    <property type="molecule type" value="Genomic_DNA"/>
</dbReference>
<feature type="non-terminal residue" evidence="1">
    <location>
        <position position="112"/>
    </location>
</feature>
<keyword evidence="2" id="KW-1185">Reference proteome</keyword>
<name>A0A0D0D0N4_9AGAM</name>
<reference evidence="1 2" key="1">
    <citation type="submission" date="2014-04" db="EMBL/GenBank/DDBJ databases">
        <authorList>
            <consortium name="DOE Joint Genome Institute"/>
            <person name="Kuo A."/>
            <person name="Kohler A."/>
            <person name="Jargeat P."/>
            <person name="Nagy L.G."/>
            <person name="Floudas D."/>
            <person name="Copeland A."/>
            <person name="Barry K.W."/>
            <person name="Cichocki N."/>
            <person name="Veneault-Fourrey C."/>
            <person name="LaButti K."/>
            <person name="Lindquist E.A."/>
            <person name="Lipzen A."/>
            <person name="Lundell T."/>
            <person name="Morin E."/>
            <person name="Murat C."/>
            <person name="Sun H."/>
            <person name="Tunlid A."/>
            <person name="Henrissat B."/>
            <person name="Grigoriev I.V."/>
            <person name="Hibbett D.S."/>
            <person name="Martin F."/>
            <person name="Nordberg H.P."/>
            <person name="Cantor M.N."/>
            <person name="Hua S.X."/>
        </authorList>
    </citation>
    <scope>NUCLEOTIDE SEQUENCE [LARGE SCALE GENOMIC DNA]</scope>
    <source>
        <strain evidence="1 2">Ve08.2h10</strain>
    </source>
</reference>
<organism evidence="1 2">
    <name type="scientific">Paxillus rubicundulus Ve08.2h10</name>
    <dbReference type="NCBI Taxonomy" id="930991"/>
    <lineage>
        <taxon>Eukaryota</taxon>
        <taxon>Fungi</taxon>
        <taxon>Dikarya</taxon>
        <taxon>Basidiomycota</taxon>
        <taxon>Agaricomycotina</taxon>
        <taxon>Agaricomycetes</taxon>
        <taxon>Agaricomycetidae</taxon>
        <taxon>Boletales</taxon>
        <taxon>Paxilineae</taxon>
        <taxon>Paxillaceae</taxon>
        <taxon>Paxillus</taxon>
    </lineage>
</organism>
<protein>
    <submittedName>
        <fullName evidence="1">Uncharacterized protein</fullName>
    </submittedName>
</protein>
<proteinExistence type="predicted"/>
<sequence>VDNNFASENEVVENIIHKSLESGRGVGKPKEHYEGFKEAVICAKRCLPFIPILYSHIVVTPMYIKFCEVLSPFELVDKILVFHGNRIESSIILNWPKFSVFLFDKEKGRSKW</sequence>
<evidence type="ECO:0000313" key="1">
    <source>
        <dbReference type="EMBL" id="KIK81553.1"/>
    </source>
</evidence>
<gene>
    <name evidence="1" type="ORF">PAXRUDRAFT_155851</name>
</gene>
<dbReference type="Proteomes" id="UP000054538">
    <property type="component" value="Unassembled WGS sequence"/>
</dbReference>